<evidence type="ECO:0000256" key="4">
    <source>
        <dbReference type="ARBA" id="ARBA00023172"/>
    </source>
</evidence>
<dbReference type="NCBIfam" id="TIGR00613">
    <property type="entry name" value="reco"/>
    <property type="match status" value="1"/>
</dbReference>
<accession>A0ABR7G911</accession>
<evidence type="ECO:0000256" key="1">
    <source>
        <dbReference type="ARBA" id="ARBA00007452"/>
    </source>
</evidence>
<reference evidence="9 10" key="1">
    <citation type="submission" date="2020-08" db="EMBL/GenBank/DDBJ databases">
        <title>Genome public.</title>
        <authorList>
            <person name="Liu C."/>
            <person name="Sun Q."/>
        </authorList>
    </citation>
    <scope>NUCLEOTIDE SEQUENCE [LARGE SCALE GENOMIC DNA]</scope>
    <source>
        <strain evidence="9 10">NSJ-13</strain>
    </source>
</reference>
<dbReference type="SUPFAM" id="SSF50249">
    <property type="entry name" value="Nucleic acid-binding proteins"/>
    <property type="match status" value="1"/>
</dbReference>
<dbReference type="Gene3D" id="2.40.50.140">
    <property type="entry name" value="Nucleic acid-binding proteins"/>
    <property type="match status" value="1"/>
</dbReference>
<dbReference type="InterPro" id="IPR012340">
    <property type="entry name" value="NA-bd_OB-fold"/>
</dbReference>
<keyword evidence="10" id="KW-1185">Reference proteome</keyword>
<dbReference type="Pfam" id="PF02565">
    <property type="entry name" value="RecO_C"/>
    <property type="match status" value="1"/>
</dbReference>
<dbReference type="InterPro" id="IPR037278">
    <property type="entry name" value="ARFGAP/RecO"/>
</dbReference>
<dbReference type="EMBL" id="JACOPE010000001">
    <property type="protein sequence ID" value="MBC5683933.1"/>
    <property type="molecule type" value="Genomic_DNA"/>
</dbReference>
<comment type="caution">
    <text evidence="9">The sequence shown here is derived from an EMBL/GenBank/DDBJ whole genome shotgun (WGS) entry which is preliminary data.</text>
</comment>
<dbReference type="InterPro" id="IPR003717">
    <property type="entry name" value="RecO"/>
</dbReference>
<keyword evidence="5 7" id="KW-0234">DNA repair</keyword>
<dbReference type="InterPro" id="IPR022572">
    <property type="entry name" value="DNA_rep/recomb_RecO_N"/>
</dbReference>
<evidence type="ECO:0000256" key="3">
    <source>
        <dbReference type="ARBA" id="ARBA00022763"/>
    </source>
</evidence>
<evidence type="ECO:0000256" key="5">
    <source>
        <dbReference type="ARBA" id="ARBA00023204"/>
    </source>
</evidence>
<protein>
    <recommendedName>
        <fullName evidence="2 7">DNA repair protein RecO</fullName>
    </recommendedName>
    <alternativeName>
        <fullName evidence="6 7">Recombination protein O</fullName>
    </alternativeName>
</protein>
<proteinExistence type="inferred from homology"/>
<keyword evidence="3 7" id="KW-0227">DNA damage</keyword>
<evidence type="ECO:0000313" key="10">
    <source>
        <dbReference type="Proteomes" id="UP000631576"/>
    </source>
</evidence>
<dbReference type="Pfam" id="PF11967">
    <property type="entry name" value="RecO_N"/>
    <property type="match status" value="1"/>
</dbReference>
<dbReference type="PANTHER" id="PTHR33991:SF1">
    <property type="entry name" value="DNA REPAIR PROTEIN RECO"/>
    <property type="match status" value="1"/>
</dbReference>
<comment type="similarity">
    <text evidence="1 7">Belongs to the RecO family.</text>
</comment>
<dbReference type="InterPro" id="IPR042242">
    <property type="entry name" value="RecO_C"/>
</dbReference>
<dbReference type="PANTHER" id="PTHR33991">
    <property type="entry name" value="DNA REPAIR PROTEIN RECO"/>
    <property type="match status" value="1"/>
</dbReference>
<comment type="function">
    <text evidence="7">Involved in DNA repair and RecF pathway recombination.</text>
</comment>
<dbReference type="Gene3D" id="1.20.1440.120">
    <property type="entry name" value="Recombination protein O, C-terminal domain"/>
    <property type="match status" value="1"/>
</dbReference>
<evidence type="ECO:0000259" key="8">
    <source>
        <dbReference type="Pfam" id="PF11967"/>
    </source>
</evidence>
<keyword evidence="4 7" id="KW-0233">DNA recombination</keyword>
<dbReference type="HAMAP" id="MF_00201">
    <property type="entry name" value="RecO"/>
    <property type="match status" value="1"/>
</dbReference>
<evidence type="ECO:0000256" key="6">
    <source>
        <dbReference type="ARBA" id="ARBA00033409"/>
    </source>
</evidence>
<feature type="domain" description="DNA replication/recombination mediator RecO N-terminal" evidence="8">
    <location>
        <begin position="2"/>
        <end position="70"/>
    </location>
</feature>
<name>A0ABR7G911_9FIRM</name>
<organism evidence="9 10">
    <name type="scientific">Ruminococcus hominis</name>
    <dbReference type="NCBI Taxonomy" id="2763065"/>
    <lineage>
        <taxon>Bacteria</taxon>
        <taxon>Bacillati</taxon>
        <taxon>Bacillota</taxon>
        <taxon>Clostridia</taxon>
        <taxon>Eubacteriales</taxon>
        <taxon>Oscillospiraceae</taxon>
        <taxon>Ruminococcus</taxon>
    </lineage>
</organism>
<dbReference type="SUPFAM" id="SSF57863">
    <property type="entry name" value="ArfGap/RecO-like zinc finger"/>
    <property type="match status" value="1"/>
</dbReference>
<gene>
    <name evidence="7 9" type="primary">recO</name>
    <name evidence="9" type="ORF">H8S40_10195</name>
</gene>
<evidence type="ECO:0000256" key="2">
    <source>
        <dbReference type="ARBA" id="ARBA00021310"/>
    </source>
</evidence>
<evidence type="ECO:0000256" key="7">
    <source>
        <dbReference type="HAMAP-Rule" id="MF_00201"/>
    </source>
</evidence>
<dbReference type="Proteomes" id="UP000631576">
    <property type="component" value="Unassembled WGS sequence"/>
</dbReference>
<evidence type="ECO:0000313" key="9">
    <source>
        <dbReference type="EMBL" id="MBC5683933.1"/>
    </source>
</evidence>
<sequence>MVLQTAPIGEYDRRVVILTKEQGKISAFARGARKPNSPLVGAVNPFTFGQFTLYAGRSSYTIQSVHVENYFSELREDIIAAYYGFYFMEYAMYFTKEANDEREMLKLLYQTLKALTNPKIPNRLIRYVFELKALCINGQAPQVFQCTCCGSTGHSMVFSPRKGGLVCTECDGDVIDGMRLNNSTLYTLQYVENSKIEHLYTFIVKENVLDELGRLMERYNDLYVDKRFKSLEILETLL</sequence>